<accession>A0A8X8Y8L6</accession>
<evidence type="ECO:0000256" key="3">
    <source>
        <dbReference type="ARBA" id="ARBA00022679"/>
    </source>
</evidence>
<dbReference type="EMBL" id="PNBA02000004">
    <property type="protein sequence ID" value="KAG6427465.1"/>
    <property type="molecule type" value="Genomic_DNA"/>
</dbReference>
<dbReference type="Pfam" id="PF26168">
    <property type="entry name" value="Glyco_transf_N"/>
    <property type="match status" value="1"/>
</dbReference>
<gene>
    <name evidence="5" type="ORF">SASPL_111710</name>
</gene>
<name>A0A8X8Y8L6_SALSN</name>
<reference evidence="5" key="1">
    <citation type="submission" date="2018-01" db="EMBL/GenBank/DDBJ databases">
        <authorList>
            <person name="Mao J.F."/>
        </authorList>
    </citation>
    <scope>NUCLEOTIDE SEQUENCE</scope>
    <source>
        <strain evidence="5">Huo1</strain>
        <tissue evidence="5">Leaf</tissue>
    </source>
</reference>
<proteinExistence type="inferred from homology"/>
<evidence type="ECO:0000313" key="5">
    <source>
        <dbReference type="EMBL" id="KAG6427465.1"/>
    </source>
</evidence>
<evidence type="ECO:0000313" key="6">
    <source>
        <dbReference type="Proteomes" id="UP000298416"/>
    </source>
</evidence>
<comment type="similarity">
    <text evidence="1">Belongs to the UDP-glycosyltransferase family.</text>
</comment>
<dbReference type="Gene3D" id="3.40.50.2000">
    <property type="entry name" value="Glycogen Phosphorylase B"/>
    <property type="match status" value="2"/>
</dbReference>
<dbReference type="SUPFAM" id="SSF53756">
    <property type="entry name" value="UDP-Glycosyltransferase/glycogen phosphorylase"/>
    <property type="match status" value="1"/>
</dbReference>
<reference evidence="5" key="2">
    <citation type="submission" date="2020-08" db="EMBL/GenBank/DDBJ databases">
        <title>Plant Genome Project.</title>
        <authorList>
            <person name="Zhang R.-G."/>
        </authorList>
    </citation>
    <scope>NUCLEOTIDE SEQUENCE</scope>
    <source>
        <strain evidence="5">Huo1</strain>
        <tissue evidence="5">Leaf</tissue>
    </source>
</reference>
<evidence type="ECO:0000256" key="2">
    <source>
        <dbReference type="ARBA" id="ARBA00022676"/>
    </source>
</evidence>
<feature type="domain" description="Glycosyltransferase N-terminal" evidence="4">
    <location>
        <begin position="7"/>
        <end position="243"/>
    </location>
</feature>
<dbReference type="Proteomes" id="UP000298416">
    <property type="component" value="Unassembled WGS sequence"/>
</dbReference>
<evidence type="ECO:0000256" key="1">
    <source>
        <dbReference type="ARBA" id="ARBA00009995"/>
    </source>
</evidence>
<dbReference type="CDD" id="cd03784">
    <property type="entry name" value="GT1_Gtf-like"/>
    <property type="match status" value="1"/>
</dbReference>
<dbReference type="InterPro" id="IPR002213">
    <property type="entry name" value="UDP_glucos_trans"/>
</dbReference>
<keyword evidence="2" id="KW-0328">Glycosyltransferase</keyword>
<evidence type="ECO:0000259" key="4">
    <source>
        <dbReference type="Pfam" id="PF26168"/>
    </source>
</evidence>
<sequence>MEPPHFVMFPFMAQGHLIPAVDIAKMLAKRGVTVSILVTPKNGCRVKKVVDRAIASGLSIRVVHLRLPCAEAGLPDGCEHFDTLPSKHLVMNFFKAAAMLRGQVEAFLVRVNPTCLIADMCFPWATNMAAQLGIPRLVFHGTSCFSLTCVNVLQNSSFLEDIASDREYFVVPGLPHRIEITKIQARGSVEDLDPEWVEIQKQVFNSEEGAAGTVANTFQELESEYANEYRKLRSKKVWCVGPVSLCNVEESDKAERGNTAAIEGHDCLKWLDSHAPGSVIYTCLGSISRVGDSQLVEMGLGLEASNRPFVWVIRNASGSFEAWLSEEKFEERVKGRGLLIRGWAPQVLILSHRATGGFLTHCGWNSTLEGVSAGVGMVTWPVFAEQFCNEKFIVGVIKTGVRVGVEEPVLLGMDEGGEAQVKREDVRRAIEELMDGGVEGAERKERARRLGEAAKRAVEEGGSSQVSMTELIQDMVRLKASYADKSPDAAKVDEISSLICTPVN</sequence>
<keyword evidence="6" id="KW-1185">Reference proteome</keyword>
<protein>
    <recommendedName>
        <fullName evidence="4">Glycosyltransferase N-terminal domain-containing protein</fullName>
    </recommendedName>
</protein>
<dbReference type="InterPro" id="IPR058980">
    <property type="entry name" value="Glyco_transf_N"/>
</dbReference>
<keyword evidence="3" id="KW-0808">Transferase</keyword>
<organism evidence="5">
    <name type="scientific">Salvia splendens</name>
    <name type="common">Scarlet sage</name>
    <dbReference type="NCBI Taxonomy" id="180675"/>
    <lineage>
        <taxon>Eukaryota</taxon>
        <taxon>Viridiplantae</taxon>
        <taxon>Streptophyta</taxon>
        <taxon>Embryophyta</taxon>
        <taxon>Tracheophyta</taxon>
        <taxon>Spermatophyta</taxon>
        <taxon>Magnoliopsida</taxon>
        <taxon>eudicotyledons</taxon>
        <taxon>Gunneridae</taxon>
        <taxon>Pentapetalae</taxon>
        <taxon>asterids</taxon>
        <taxon>lamiids</taxon>
        <taxon>Lamiales</taxon>
        <taxon>Lamiaceae</taxon>
        <taxon>Nepetoideae</taxon>
        <taxon>Mentheae</taxon>
        <taxon>Salviinae</taxon>
        <taxon>Salvia</taxon>
        <taxon>Salvia subgen. Calosphace</taxon>
        <taxon>core Calosphace</taxon>
    </lineage>
</organism>
<dbReference type="AlphaFoldDB" id="A0A8X8Y8L6"/>
<dbReference type="FunFam" id="3.40.50.2000:FF:000047">
    <property type="entry name" value="Glycosyltransferase"/>
    <property type="match status" value="1"/>
</dbReference>
<dbReference type="GO" id="GO:0035251">
    <property type="term" value="F:UDP-glucosyltransferase activity"/>
    <property type="evidence" value="ECO:0007669"/>
    <property type="project" value="TreeGrafter"/>
</dbReference>
<dbReference type="PANTHER" id="PTHR48047:SF229">
    <property type="entry name" value="UDP-GLYCOSYLTRANSFERASE 73C3-RELATED"/>
    <property type="match status" value="1"/>
</dbReference>
<dbReference type="PANTHER" id="PTHR48047">
    <property type="entry name" value="GLYCOSYLTRANSFERASE"/>
    <property type="match status" value="1"/>
</dbReference>
<dbReference type="Pfam" id="PF00201">
    <property type="entry name" value="UDPGT"/>
    <property type="match status" value="1"/>
</dbReference>
<comment type="caution">
    <text evidence="5">The sequence shown here is derived from an EMBL/GenBank/DDBJ whole genome shotgun (WGS) entry which is preliminary data.</text>
</comment>
<dbReference type="FunFam" id="3.40.50.2000:FF:000071">
    <property type="entry name" value="Glycosyltransferase"/>
    <property type="match status" value="1"/>
</dbReference>